<sequence length="38" mass="4073">MEVRAPFARTWIDLPCCDRILEVQVSGQDAVAALGGLA</sequence>
<gene>
    <name evidence="1" type="ORF">UFOPK3772_01872</name>
</gene>
<accession>A0A6J7KL07</accession>
<proteinExistence type="predicted"/>
<dbReference type="EMBL" id="CAFBNE010000060">
    <property type="protein sequence ID" value="CAB4956135.1"/>
    <property type="molecule type" value="Genomic_DNA"/>
</dbReference>
<reference evidence="1" key="1">
    <citation type="submission" date="2020-05" db="EMBL/GenBank/DDBJ databases">
        <authorList>
            <person name="Chiriac C."/>
            <person name="Salcher M."/>
            <person name="Ghai R."/>
            <person name="Kavagutti S V."/>
        </authorList>
    </citation>
    <scope>NUCLEOTIDE SEQUENCE</scope>
</reference>
<organism evidence="1">
    <name type="scientific">freshwater metagenome</name>
    <dbReference type="NCBI Taxonomy" id="449393"/>
    <lineage>
        <taxon>unclassified sequences</taxon>
        <taxon>metagenomes</taxon>
        <taxon>ecological metagenomes</taxon>
    </lineage>
</organism>
<name>A0A6J7KL07_9ZZZZ</name>
<dbReference type="AlphaFoldDB" id="A0A6J7KL07"/>
<protein>
    <submittedName>
        <fullName evidence="1">Unannotated protein</fullName>
    </submittedName>
</protein>
<evidence type="ECO:0000313" key="1">
    <source>
        <dbReference type="EMBL" id="CAB4956135.1"/>
    </source>
</evidence>